<dbReference type="Pfam" id="PF00120">
    <property type="entry name" value="Gln-synt_C"/>
    <property type="match status" value="1"/>
</dbReference>
<dbReference type="GO" id="GO:0005524">
    <property type="term" value="F:ATP binding"/>
    <property type="evidence" value="ECO:0007669"/>
    <property type="project" value="UniProtKB-KW"/>
</dbReference>
<evidence type="ECO:0000259" key="9">
    <source>
        <dbReference type="PROSITE" id="PS51987"/>
    </source>
</evidence>
<dbReference type="AlphaFoldDB" id="A0A8J3IIC4"/>
<reference evidence="10" key="1">
    <citation type="submission" date="2020-10" db="EMBL/GenBank/DDBJ databases">
        <title>Taxonomic study of unclassified bacteria belonging to the class Ktedonobacteria.</title>
        <authorList>
            <person name="Yabe S."/>
            <person name="Wang C.M."/>
            <person name="Zheng Y."/>
            <person name="Sakai Y."/>
            <person name="Cavaletti L."/>
            <person name="Monciardini P."/>
            <person name="Donadio S."/>
        </authorList>
    </citation>
    <scope>NUCLEOTIDE SEQUENCE</scope>
    <source>
        <strain evidence="10">ID150040</strain>
    </source>
</reference>
<dbReference type="GO" id="GO:0006542">
    <property type="term" value="P:glutamine biosynthetic process"/>
    <property type="evidence" value="ECO:0007669"/>
    <property type="project" value="InterPro"/>
</dbReference>
<dbReference type="PROSITE" id="PS51986">
    <property type="entry name" value="GS_BETA_GRASP"/>
    <property type="match status" value="1"/>
</dbReference>
<dbReference type="SMART" id="SM01230">
    <property type="entry name" value="Gln-synt_C"/>
    <property type="match status" value="1"/>
</dbReference>
<organism evidence="10 11">
    <name type="scientific">Reticulibacter mediterranei</name>
    <dbReference type="NCBI Taxonomy" id="2778369"/>
    <lineage>
        <taxon>Bacteria</taxon>
        <taxon>Bacillati</taxon>
        <taxon>Chloroflexota</taxon>
        <taxon>Ktedonobacteria</taxon>
        <taxon>Ktedonobacterales</taxon>
        <taxon>Reticulibacteraceae</taxon>
        <taxon>Reticulibacter</taxon>
    </lineage>
</organism>
<evidence type="ECO:0000256" key="3">
    <source>
        <dbReference type="ARBA" id="ARBA00022741"/>
    </source>
</evidence>
<dbReference type="PROSITE" id="PS51987">
    <property type="entry name" value="GS_CATALYTIC"/>
    <property type="match status" value="1"/>
</dbReference>
<evidence type="ECO:0000313" key="10">
    <source>
        <dbReference type="EMBL" id="GHO91909.1"/>
    </source>
</evidence>
<gene>
    <name evidence="10" type="ORF">KSF_019570</name>
</gene>
<feature type="domain" description="GS beta-grasp" evidence="8">
    <location>
        <begin position="11"/>
        <end position="104"/>
    </location>
</feature>
<evidence type="ECO:0000256" key="6">
    <source>
        <dbReference type="RuleBase" id="RU000384"/>
    </source>
</evidence>
<dbReference type="PANTHER" id="PTHR43785:SF2">
    <property type="entry name" value="TYPE-1 GLUTAMINE SYNTHETASE 1"/>
    <property type="match status" value="1"/>
</dbReference>
<keyword evidence="3" id="KW-0547">Nucleotide-binding</keyword>
<keyword evidence="2" id="KW-0436">Ligase</keyword>
<comment type="similarity">
    <text evidence="1 5 6">Belongs to the glutamine synthetase family.</text>
</comment>
<keyword evidence="11" id="KW-1185">Reference proteome</keyword>
<dbReference type="InterPro" id="IPR008146">
    <property type="entry name" value="Gln_synth_cat_dom"/>
</dbReference>
<feature type="region of interest" description="Disordered" evidence="7">
    <location>
        <begin position="372"/>
        <end position="393"/>
    </location>
</feature>
<evidence type="ECO:0000313" key="11">
    <source>
        <dbReference type="Proteomes" id="UP000597444"/>
    </source>
</evidence>
<proteinExistence type="inferred from homology"/>
<dbReference type="InterPro" id="IPR014746">
    <property type="entry name" value="Gln_synth/guanido_kin_cat_dom"/>
</dbReference>
<dbReference type="Gene3D" id="3.30.590.10">
    <property type="entry name" value="Glutamine synthetase/guanido kinase, catalytic domain"/>
    <property type="match status" value="1"/>
</dbReference>
<dbReference type="Pfam" id="PF16952">
    <property type="entry name" value="Gln-synt_N_2"/>
    <property type="match status" value="1"/>
</dbReference>
<name>A0A8J3IIC4_9CHLR</name>
<evidence type="ECO:0000256" key="5">
    <source>
        <dbReference type="PROSITE-ProRule" id="PRU01330"/>
    </source>
</evidence>
<dbReference type="EMBL" id="BNJK01000001">
    <property type="protein sequence ID" value="GHO91909.1"/>
    <property type="molecule type" value="Genomic_DNA"/>
</dbReference>
<sequence>MNTQDVITSAQQAKLRLVRFQYCDNGGIIRGKATHISGLPTRIHEGIGHCVVLAAWSGVETVGAVEGMGPVGEYRLVPDPETFTILPYVPNSGAMFCDWIQLDGTPWDADPRYFLRRMIARLDSEGMRAEAAAEHEFYFAREEMGEYVPADRSLCYSTTGLDEQGEVIDAILAALEAQGVGIELYHTEGGPSQQELSLRHTHALRAADNICRARETIRGVARNFNLLATVAPKPFLDQFGSGSHMHLSLWGTEKSEHPGRNLFFDPSQRGHLSQLGLYFIGGILRHVRGLVALTNGSVNSYSRLQPHYWSSAYSAWGFDNREGAVRVPSTFWGRESTSINLECKFPDHSGNPYLALGGIIAAGLDGIKNRIDPGDPVQTDPGALSEEERERRGIQRFPTSLEESLDELERDTVLMEALGSTLSTAYIAVKRSEIDFFKDKTPQEVVKQHFYKF</sequence>
<dbReference type="SUPFAM" id="SSF55931">
    <property type="entry name" value="Glutamine synthetase/guanido kinase"/>
    <property type="match status" value="1"/>
</dbReference>
<dbReference type="Proteomes" id="UP000597444">
    <property type="component" value="Unassembled WGS sequence"/>
</dbReference>
<feature type="domain" description="GS catalytic" evidence="9">
    <location>
        <begin position="111"/>
        <end position="453"/>
    </location>
</feature>
<keyword evidence="4" id="KW-0067">ATP-binding</keyword>
<evidence type="ECO:0000256" key="2">
    <source>
        <dbReference type="ARBA" id="ARBA00022598"/>
    </source>
</evidence>
<dbReference type="GO" id="GO:0004356">
    <property type="term" value="F:glutamine synthetase activity"/>
    <property type="evidence" value="ECO:0007669"/>
    <property type="project" value="InterPro"/>
</dbReference>
<dbReference type="RefSeq" id="WP_220202777.1">
    <property type="nucleotide sequence ID" value="NZ_BNJK01000001.1"/>
</dbReference>
<dbReference type="InterPro" id="IPR036651">
    <property type="entry name" value="Gln_synt_N_sf"/>
</dbReference>
<evidence type="ECO:0000259" key="8">
    <source>
        <dbReference type="PROSITE" id="PS51986"/>
    </source>
</evidence>
<dbReference type="Gene3D" id="3.10.20.70">
    <property type="entry name" value="Glutamine synthetase, N-terminal domain"/>
    <property type="match status" value="1"/>
</dbReference>
<dbReference type="SUPFAM" id="SSF54368">
    <property type="entry name" value="Glutamine synthetase, N-terminal domain"/>
    <property type="match status" value="1"/>
</dbReference>
<evidence type="ECO:0000256" key="1">
    <source>
        <dbReference type="ARBA" id="ARBA00009897"/>
    </source>
</evidence>
<protein>
    <submittedName>
        <fullName evidence="10">Glutamine synthetase</fullName>
    </submittedName>
</protein>
<dbReference type="PANTHER" id="PTHR43785">
    <property type="entry name" value="GAMMA-GLUTAMYLPUTRESCINE SYNTHETASE"/>
    <property type="match status" value="1"/>
</dbReference>
<evidence type="ECO:0000256" key="7">
    <source>
        <dbReference type="SAM" id="MobiDB-lite"/>
    </source>
</evidence>
<evidence type="ECO:0000256" key="4">
    <source>
        <dbReference type="ARBA" id="ARBA00022840"/>
    </source>
</evidence>
<dbReference type="InterPro" id="IPR008147">
    <property type="entry name" value="Gln_synt_N"/>
</dbReference>
<accession>A0A8J3IIC4</accession>
<comment type="caution">
    <text evidence="10">The sequence shown here is derived from an EMBL/GenBank/DDBJ whole genome shotgun (WGS) entry which is preliminary data.</text>
</comment>